<proteinExistence type="predicted"/>
<organism evidence="1 2">
    <name type="scientific">Kickxella alabastrina</name>
    <dbReference type="NCBI Taxonomy" id="61397"/>
    <lineage>
        <taxon>Eukaryota</taxon>
        <taxon>Fungi</taxon>
        <taxon>Fungi incertae sedis</taxon>
        <taxon>Zoopagomycota</taxon>
        <taxon>Kickxellomycotina</taxon>
        <taxon>Kickxellomycetes</taxon>
        <taxon>Kickxellales</taxon>
        <taxon>Kickxellaceae</taxon>
        <taxon>Kickxella</taxon>
    </lineage>
</organism>
<comment type="caution">
    <text evidence="1">The sequence shown here is derived from an EMBL/GenBank/DDBJ whole genome shotgun (WGS) entry which is preliminary data.</text>
</comment>
<accession>A0ACC1HZM1</accession>
<keyword evidence="2" id="KW-1185">Reference proteome</keyword>
<dbReference type="Proteomes" id="UP001150581">
    <property type="component" value="Unassembled WGS sequence"/>
</dbReference>
<reference evidence="1" key="1">
    <citation type="submission" date="2022-07" db="EMBL/GenBank/DDBJ databases">
        <title>Phylogenomic reconstructions and comparative analyses of Kickxellomycotina fungi.</title>
        <authorList>
            <person name="Reynolds N.K."/>
            <person name="Stajich J.E."/>
            <person name="Barry K."/>
            <person name="Grigoriev I.V."/>
            <person name="Crous P."/>
            <person name="Smith M.E."/>
        </authorList>
    </citation>
    <scope>NUCLEOTIDE SEQUENCE</scope>
    <source>
        <strain evidence="1">Benny 63K</strain>
    </source>
</reference>
<gene>
    <name evidence="1" type="ORF">LPJ66_010904</name>
</gene>
<evidence type="ECO:0000313" key="2">
    <source>
        <dbReference type="Proteomes" id="UP001150581"/>
    </source>
</evidence>
<protein>
    <submittedName>
        <fullName evidence="1">Uncharacterized protein</fullName>
    </submittedName>
</protein>
<dbReference type="EMBL" id="JANBPG010003052">
    <property type="protein sequence ID" value="KAJ1883833.1"/>
    <property type="molecule type" value="Genomic_DNA"/>
</dbReference>
<evidence type="ECO:0000313" key="1">
    <source>
        <dbReference type="EMBL" id="KAJ1883833.1"/>
    </source>
</evidence>
<name>A0ACC1HZM1_9FUNG</name>
<sequence>MSTINLAGLLIYRISPRKPIEYLLLNDSYEHHRHWYPPKGRKIGAEDELKCALRETLDLIGLSASDLVTDEAFRAELKYVDGIKPKQVVYFLARMSVSSRQGMIRCDSSGLKYQWCTLDQALERVMFQSMQNILTQAEDYIEGLREEILFDNSRPRWQTVGGDNNVNRVNRNNRNRRIHQHHASRQRHHIHRHKRCA</sequence>